<evidence type="ECO:0000256" key="6">
    <source>
        <dbReference type="ARBA" id="ARBA00022917"/>
    </source>
</evidence>
<evidence type="ECO:0000259" key="10">
    <source>
        <dbReference type="Pfam" id="PF02911"/>
    </source>
</evidence>
<accession>A0AAU0UPD4</accession>
<keyword evidence="5 8" id="KW-0808">Transferase</keyword>
<name>A0AAU0UPD4_9FIRM</name>
<dbReference type="CDD" id="cd08646">
    <property type="entry name" value="FMT_core_Met-tRNA-FMT_N"/>
    <property type="match status" value="1"/>
</dbReference>
<gene>
    <name evidence="8 11" type="primary">fmt</name>
    <name evidence="11" type="ORF">MFMK1_001995</name>
</gene>
<keyword evidence="6 8" id="KW-0648">Protein biosynthesis</keyword>
<dbReference type="InterPro" id="IPR037022">
    <property type="entry name" value="Formyl_trans_C_sf"/>
</dbReference>
<dbReference type="InterPro" id="IPR041711">
    <property type="entry name" value="Met-tRNA-FMT_N"/>
</dbReference>
<dbReference type="SUPFAM" id="SSF50486">
    <property type="entry name" value="FMT C-terminal domain-like"/>
    <property type="match status" value="1"/>
</dbReference>
<evidence type="ECO:0000313" key="11">
    <source>
        <dbReference type="EMBL" id="WRO22170.1"/>
    </source>
</evidence>
<comment type="similarity">
    <text evidence="2 8">Belongs to the Fmt family.</text>
</comment>
<dbReference type="Proteomes" id="UP001329915">
    <property type="component" value="Chromosome"/>
</dbReference>
<evidence type="ECO:0000256" key="1">
    <source>
        <dbReference type="ARBA" id="ARBA00002606"/>
    </source>
</evidence>
<organism evidence="11 12">
    <name type="scientific">Metallumcola ferriviriculae</name>
    <dbReference type="NCBI Taxonomy" id="3039180"/>
    <lineage>
        <taxon>Bacteria</taxon>
        <taxon>Bacillati</taxon>
        <taxon>Bacillota</taxon>
        <taxon>Clostridia</taxon>
        <taxon>Neomoorellales</taxon>
        <taxon>Desulfitibacteraceae</taxon>
        <taxon>Metallumcola</taxon>
    </lineage>
</organism>
<keyword evidence="12" id="KW-1185">Reference proteome</keyword>
<dbReference type="RefSeq" id="WP_366921591.1">
    <property type="nucleotide sequence ID" value="NZ_CP121694.1"/>
</dbReference>
<dbReference type="InterPro" id="IPR005794">
    <property type="entry name" value="Fmt"/>
</dbReference>
<evidence type="ECO:0000259" key="9">
    <source>
        <dbReference type="Pfam" id="PF00551"/>
    </source>
</evidence>
<dbReference type="InterPro" id="IPR005793">
    <property type="entry name" value="Formyl_trans_C"/>
</dbReference>
<dbReference type="FunFam" id="3.40.50.12230:FF:000001">
    <property type="entry name" value="Methionyl-tRNA formyltransferase"/>
    <property type="match status" value="1"/>
</dbReference>
<evidence type="ECO:0000256" key="7">
    <source>
        <dbReference type="ARBA" id="ARBA00048558"/>
    </source>
</evidence>
<dbReference type="InterPro" id="IPR002376">
    <property type="entry name" value="Formyl_transf_N"/>
</dbReference>
<dbReference type="Gene3D" id="3.40.50.170">
    <property type="entry name" value="Formyl transferase, N-terminal domain"/>
    <property type="match status" value="1"/>
</dbReference>
<dbReference type="GO" id="GO:0004479">
    <property type="term" value="F:methionyl-tRNA formyltransferase activity"/>
    <property type="evidence" value="ECO:0007669"/>
    <property type="project" value="UniProtKB-UniRule"/>
</dbReference>
<dbReference type="EC" id="2.1.2.9" evidence="3 8"/>
<dbReference type="InterPro" id="IPR044135">
    <property type="entry name" value="Met-tRNA-FMT_C"/>
</dbReference>
<comment type="catalytic activity">
    <reaction evidence="7 8">
        <text>L-methionyl-tRNA(fMet) + (6R)-10-formyltetrahydrofolate = N-formyl-L-methionyl-tRNA(fMet) + (6S)-5,6,7,8-tetrahydrofolate + H(+)</text>
        <dbReference type="Rhea" id="RHEA:24380"/>
        <dbReference type="Rhea" id="RHEA-COMP:9952"/>
        <dbReference type="Rhea" id="RHEA-COMP:9953"/>
        <dbReference type="ChEBI" id="CHEBI:15378"/>
        <dbReference type="ChEBI" id="CHEBI:57453"/>
        <dbReference type="ChEBI" id="CHEBI:78530"/>
        <dbReference type="ChEBI" id="CHEBI:78844"/>
        <dbReference type="ChEBI" id="CHEBI:195366"/>
        <dbReference type="EC" id="2.1.2.9"/>
    </reaction>
</comment>
<evidence type="ECO:0000256" key="3">
    <source>
        <dbReference type="ARBA" id="ARBA00012261"/>
    </source>
</evidence>
<evidence type="ECO:0000313" key="12">
    <source>
        <dbReference type="Proteomes" id="UP001329915"/>
    </source>
</evidence>
<dbReference type="InterPro" id="IPR036477">
    <property type="entry name" value="Formyl_transf_N_sf"/>
</dbReference>
<dbReference type="PANTHER" id="PTHR11138:SF5">
    <property type="entry name" value="METHIONYL-TRNA FORMYLTRANSFERASE, MITOCHONDRIAL"/>
    <property type="match status" value="1"/>
</dbReference>
<feature type="domain" description="Formyl transferase N-terminal" evidence="9">
    <location>
        <begin position="4"/>
        <end position="179"/>
    </location>
</feature>
<protein>
    <recommendedName>
        <fullName evidence="4 8">Methionyl-tRNA formyltransferase</fullName>
        <ecNumber evidence="3 8">2.1.2.9</ecNumber>
    </recommendedName>
</protein>
<dbReference type="KEGG" id="dbc:MFMK1_001995"/>
<dbReference type="SUPFAM" id="SSF53328">
    <property type="entry name" value="Formyltransferase"/>
    <property type="match status" value="1"/>
</dbReference>
<feature type="domain" description="Formyl transferase C-terminal" evidence="10">
    <location>
        <begin position="201"/>
        <end position="309"/>
    </location>
</feature>
<dbReference type="CDD" id="cd08704">
    <property type="entry name" value="Met_tRNA_FMT_C"/>
    <property type="match status" value="1"/>
</dbReference>
<sequence length="323" mass="35519">MVQIVFMGTPDFAVPTLEKLIETGEKISTVVTQPDRRQGRGKKLKPSPVKRFAQKNNFPVMQPEELNADAISQLEALAPDVIVVVAYGQLLPEKVLNIPTYGCLNVHASLLPKYRGAAPIHRAIINGEKESGVSIMRMERGMDTGPILAQRKVTITETMTTGELHDSLAEIGAQLLAETLAKIAEVSPVTQQDSEATYADKISKADEKLNWNRSAADIVNLVRGMNPWPGTYTTLEDKRLKIFDAELFPYRPMVKEKSNKCRPEPGMILEIVPTGIVVATGDDNAVLVTRVQPPGKQKMPTADFLRGYRIMSGHRFGDGDSDA</sequence>
<reference evidence="11 12" key="1">
    <citation type="submission" date="2023-04" db="EMBL/GenBank/DDBJ databases">
        <authorList>
            <person name="Hsu D."/>
        </authorList>
    </citation>
    <scope>NUCLEOTIDE SEQUENCE [LARGE SCALE GENOMIC DNA]</scope>
    <source>
        <strain evidence="11 12">MK1</strain>
    </source>
</reference>
<dbReference type="Pfam" id="PF00551">
    <property type="entry name" value="Formyl_trans_N"/>
    <property type="match status" value="1"/>
</dbReference>
<evidence type="ECO:0000256" key="2">
    <source>
        <dbReference type="ARBA" id="ARBA00010699"/>
    </source>
</evidence>
<dbReference type="Pfam" id="PF02911">
    <property type="entry name" value="Formyl_trans_C"/>
    <property type="match status" value="1"/>
</dbReference>
<proteinExistence type="inferred from homology"/>
<dbReference type="AlphaFoldDB" id="A0AAU0UPD4"/>
<comment type="function">
    <text evidence="1 8">Attaches a formyl group to the free amino group of methionyl-tRNA(fMet). The formyl group appears to play a dual role in the initiator identity of N-formylmethionyl-tRNA by promoting its recognition by IF2 and preventing the misappropriation of this tRNA by the elongation apparatus.</text>
</comment>
<dbReference type="NCBIfam" id="TIGR00460">
    <property type="entry name" value="fmt"/>
    <property type="match status" value="1"/>
</dbReference>
<dbReference type="GO" id="GO:0005829">
    <property type="term" value="C:cytosol"/>
    <property type="evidence" value="ECO:0007669"/>
    <property type="project" value="TreeGrafter"/>
</dbReference>
<evidence type="ECO:0000256" key="8">
    <source>
        <dbReference type="HAMAP-Rule" id="MF_00182"/>
    </source>
</evidence>
<dbReference type="PANTHER" id="PTHR11138">
    <property type="entry name" value="METHIONYL-TRNA FORMYLTRANSFERASE"/>
    <property type="match status" value="1"/>
</dbReference>
<evidence type="ECO:0000256" key="5">
    <source>
        <dbReference type="ARBA" id="ARBA00022679"/>
    </source>
</evidence>
<dbReference type="EMBL" id="CP121694">
    <property type="protein sequence ID" value="WRO22170.1"/>
    <property type="molecule type" value="Genomic_DNA"/>
</dbReference>
<evidence type="ECO:0000256" key="4">
    <source>
        <dbReference type="ARBA" id="ARBA00016014"/>
    </source>
</evidence>
<feature type="binding site" evidence="8">
    <location>
        <begin position="109"/>
        <end position="112"/>
    </location>
    <ligand>
        <name>(6S)-5,6,7,8-tetrahydrofolate</name>
        <dbReference type="ChEBI" id="CHEBI:57453"/>
    </ligand>
</feature>
<dbReference type="InterPro" id="IPR011034">
    <property type="entry name" value="Formyl_transferase-like_C_sf"/>
</dbReference>
<dbReference type="Gene3D" id="3.10.25.10">
    <property type="entry name" value="Formyl transferase, C-terminal domain"/>
    <property type="match status" value="1"/>
</dbReference>
<dbReference type="HAMAP" id="MF_00182">
    <property type="entry name" value="Formyl_trans"/>
    <property type="match status" value="1"/>
</dbReference>